<dbReference type="EMBL" id="JAAIUW010000006">
    <property type="protein sequence ID" value="KAF7829362.1"/>
    <property type="molecule type" value="Genomic_DNA"/>
</dbReference>
<reference evidence="1" key="1">
    <citation type="submission" date="2020-09" db="EMBL/GenBank/DDBJ databases">
        <title>Genome-Enabled Discovery of Anthraquinone Biosynthesis in Senna tora.</title>
        <authorList>
            <person name="Kang S.-H."/>
            <person name="Pandey R.P."/>
            <person name="Lee C.-M."/>
            <person name="Sim J.-S."/>
            <person name="Jeong J.-T."/>
            <person name="Choi B.-S."/>
            <person name="Jung M."/>
            <person name="Ginzburg D."/>
            <person name="Zhao K."/>
            <person name="Won S.Y."/>
            <person name="Oh T.-J."/>
            <person name="Yu Y."/>
            <person name="Kim N.-H."/>
            <person name="Lee O.R."/>
            <person name="Lee T.-H."/>
            <person name="Bashyal P."/>
            <person name="Kim T.-S."/>
            <person name="Lee W.-H."/>
            <person name="Kawkins C."/>
            <person name="Kim C.-K."/>
            <person name="Kim J.S."/>
            <person name="Ahn B.O."/>
            <person name="Rhee S.Y."/>
            <person name="Sohng J.K."/>
        </authorList>
    </citation>
    <scope>NUCLEOTIDE SEQUENCE</scope>
    <source>
        <tissue evidence="1">Leaf</tissue>
    </source>
</reference>
<evidence type="ECO:0000313" key="1">
    <source>
        <dbReference type="EMBL" id="KAF7829362.1"/>
    </source>
</evidence>
<keyword evidence="2" id="KW-1185">Reference proteome</keyword>
<name>A0A834TY21_9FABA</name>
<comment type="caution">
    <text evidence="1">The sequence shown here is derived from an EMBL/GenBank/DDBJ whole genome shotgun (WGS) entry which is preliminary data.</text>
</comment>
<proteinExistence type="predicted"/>
<organism evidence="1 2">
    <name type="scientific">Senna tora</name>
    <dbReference type="NCBI Taxonomy" id="362788"/>
    <lineage>
        <taxon>Eukaryota</taxon>
        <taxon>Viridiplantae</taxon>
        <taxon>Streptophyta</taxon>
        <taxon>Embryophyta</taxon>
        <taxon>Tracheophyta</taxon>
        <taxon>Spermatophyta</taxon>
        <taxon>Magnoliopsida</taxon>
        <taxon>eudicotyledons</taxon>
        <taxon>Gunneridae</taxon>
        <taxon>Pentapetalae</taxon>
        <taxon>rosids</taxon>
        <taxon>fabids</taxon>
        <taxon>Fabales</taxon>
        <taxon>Fabaceae</taxon>
        <taxon>Caesalpinioideae</taxon>
        <taxon>Cassia clade</taxon>
        <taxon>Senna</taxon>
    </lineage>
</organism>
<sequence>MEHRCRTMTMESNVTKQLCPMSREGRGTIRDLKV</sequence>
<dbReference type="AlphaFoldDB" id="A0A834TY21"/>
<dbReference type="Proteomes" id="UP000634136">
    <property type="component" value="Unassembled WGS sequence"/>
</dbReference>
<accession>A0A834TY21</accession>
<protein>
    <submittedName>
        <fullName evidence="1">Uncharacterized protein</fullName>
    </submittedName>
</protein>
<evidence type="ECO:0000313" key="2">
    <source>
        <dbReference type="Proteomes" id="UP000634136"/>
    </source>
</evidence>
<gene>
    <name evidence="1" type="ORF">G2W53_020526</name>
</gene>